<dbReference type="GO" id="GO:0098797">
    <property type="term" value="C:plasma membrane protein complex"/>
    <property type="evidence" value="ECO:0007669"/>
    <property type="project" value="TreeGrafter"/>
</dbReference>
<keyword evidence="6 7" id="KW-0472">Membrane</keyword>
<evidence type="ECO:0000256" key="7">
    <source>
        <dbReference type="SAM" id="Phobius"/>
    </source>
</evidence>
<dbReference type="EMBL" id="LWDV01000008">
    <property type="protein sequence ID" value="OCL26852.1"/>
    <property type="molecule type" value="Genomic_DNA"/>
</dbReference>
<dbReference type="InterPro" id="IPR003838">
    <property type="entry name" value="ABC3_permease_C"/>
</dbReference>
<feature type="transmembrane region" description="Helical" evidence="7">
    <location>
        <begin position="18"/>
        <end position="35"/>
    </location>
</feature>
<comment type="subcellular location">
    <subcellularLocation>
        <location evidence="1">Cell membrane</location>
        <topology evidence="1">Multi-pass membrane protein</topology>
    </subcellularLocation>
</comment>
<feature type="transmembrane region" description="Helical" evidence="7">
    <location>
        <begin position="314"/>
        <end position="344"/>
    </location>
</feature>
<dbReference type="PANTHER" id="PTHR30489">
    <property type="entry name" value="LIPOPROTEIN-RELEASING SYSTEM TRANSMEMBRANE PROTEIN LOLE"/>
    <property type="match status" value="1"/>
</dbReference>
<protein>
    <submittedName>
        <fullName evidence="10">ABC transporter permease</fullName>
    </submittedName>
</protein>
<evidence type="ECO:0000313" key="10">
    <source>
        <dbReference type="EMBL" id="OCL26852.1"/>
    </source>
</evidence>
<feature type="domain" description="ABC3 transporter permease C-terminal" evidence="8">
    <location>
        <begin position="273"/>
        <end position="407"/>
    </location>
</feature>
<reference evidence="11" key="1">
    <citation type="submission" date="2016-07" db="EMBL/GenBank/DDBJ databases">
        <authorList>
            <person name="Florea S."/>
            <person name="Webb J.S."/>
            <person name="Jaromczyk J."/>
            <person name="Schardl C.L."/>
        </authorList>
    </citation>
    <scope>NUCLEOTIDE SEQUENCE [LARGE SCALE GENOMIC DNA]</scope>
    <source>
        <strain evidence="11">Z6</strain>
    </source>
</reference>
<evidence type="ECO:0000259" key="9">
    <source>
        <dbReference type="Pfam" id="PF12704"/>
    </source>
</evidence>
<gene>
    <name evidence="10" type="ORF">U472_04985</name>
</gene>
<dbReference type="PANTHER" id="PTHR30489:SF0">
    <property type="entry name" value="LIPOPROTEIN-RELEASING SYSTEM TRANSMEMBRANE PROTEIN LOLE"/>
    <property type="match status" value="1"/>
</dbReference>
<name>A0A1C0A9B2_9FIRM</name>
<keyword evidence="3" id="KW-1003">Cell membrane</keyword>
<proteinExistence type="inferred from homology"/>
<dbReference type="Pfam" id="PF12704">
    <property type="entry name" value="MacB_PCD"/>
    <property type="match status" value="1"/>
</dbReference>
<dbReference type="AlphaFoldDB" id="A0A1C0A9B2"/>
<dbReference type="InterPro" id="IPR051447">
    <property type="entry name" value="Lipoprotein-release_system"/>
</dbReference>
<feature type="domain" description="MacB-like periplasmic core" evidence="9">
    <location>
        <begin position="18"/>
        <end position="239"/>
    </location>
</feature>
<feature type="transmembrane region" description="Helical" evidence="7">
    <location>
        <begin position="379"/>
        <end position="403"/>
    </location>
</feature>
<feature type="transmembrane region" description="Helical" evidence="7">
    <location>
        <begin position="272"/>
        <end position="294"/>
    </location>
</feature>
<evidence type="ECO:0000256" key="5">
    <source>
        <dbReference type="ARBA" id="ARBA00022989"/>
    </source>
</evidence>
<evidence type="ECO:0000259" key="8">
    <source>
        <dbReference type="Pfam" id="PF02687"/>
    </source>
</evidence>
<comment type="caution">
    <text evidence="10">The sequence shown here is derived from an EMBL/GenBank/DDBJ whole genome shotgun (WGS) entry which is preliminary data.</text>
</comment>
<dbReference type="Proteomes" id="UP000093514">
    <property type="component" value="Unassembled WGS sequence"/>
</dbReference>
<evidence type="ECO:0000256" key="2">
    <source>
        <dbReference type="ARBA" id="ARBA00005236"/>
    </source>
</evidence>
<evidence type="ECO:0000256" key="3">
    <source>
        <dbReference type="ARBA" id="ARBA00022475"/>
    </source>
</evidence>
<sequence length="414" mass="46429">MFLTKLAFKNLMRHRNRTLITAIIIAFAIFFYIIMDSMIGGMTEISYKNIIDYQAGHLQLVRDDYWEDKDGLSLENLLFVDQPKMSLLESIRGYKSSSPELNFHARLNNGINELPVIGKGIIPERFKEVFAFEDQFIEGSIFSSEENKVVMGKRLADLLKLEIGDYITLLVRDKNETFNTIEAEVSGLFHTSNPNVNSNIVYLPLKIAQQALNVDKQVSKIIVKLEDKDQAMVIADELESKLKRIDDDLSIYAWEELEAISVAGAKQMGNQLIMSIILIIAAIAIINTVILATLERMEEIGMMKAMGLQEKEIIYIFVLESTGIGILGGIMGLMLGAIGVWVFANYGIDWSVIVGNNVDISSFGIPVIGKMYGTWNLKAFIFVFSFGVIVSLLSSILPAYWAASKDPVKAIYHR</sequence>
<evidence type="ECO:0000256" key="4">
    <source>
        <dbReference type="ARBA" id="ARBA00022692"/>
    </source>
</evidence>
<dbReference type="Pfam" id="PF02687">
    <property type="entry name" value="FtsX"/>
    <property type="match status" value="1"/>
</dbReference>
<dbReference type="OrthoDB" id="9809768at2"/>
<accession>A0A1C0A9B2</accession>
<keyword evidence="4 7" id="KW-0812">Transmembrane</keyword>
<evidence type="ECO:0000256" key="6">
    <source>
        <dbReference type="ARBA" id="ARBA00023136"/>
    </source>
</evidence>
<organism evidence="10 11">
    <name type="scientific">Orenia metallireducens</name>
    <dbReference type="NCBI Taxonomy" id="1413210"/>
    <lineage>
        <taxon>Bacteria</taxon>
        <taxon>Bacillati</taxon>
        <taxon>Bacillota</taxon>
        <taxon>Clostridia</taxon>
        <taxon>Halanaerobiales</taxon>
        <taxon>Halobacteroidaceae</taxon>
        <taxon>Orenia</taxon>
    </lineage>
</organism>
<dbReference type="RefSeq" id="WP_068716145.1">
    <property type="nucleotide sequence ID" value="NZ_LWDV01000008.1"/>
</dbReference>
<keyword evidence="11" id="KW-1185">Reference proteome</keyword>
<evidence type="ECO:0000256" key="1">
    <source>
        <dbReference type="ARBA" id="ARBA00004651"/>
    </source>
</evidence>
<evidence type="ECO:0000313" key="11">
    <source>
        <dbReference type="Proteomes" id="UP000093514"/>
    </source>
</evidence>
<reference evidence="10 11" key="2">
    <citation type="submission" date="2016-08" db="EMBL/GenBank/DDBJ databases">
        <title>Orenia metallireducens sp. nov. strain Z6, a Novel Metal-reducing Firmicute from the Deep Subsurface.</title>
        <authorList>
            <person name="Maxim B.I."/>
            <person name="Kenneth K."/>
            <person name="Flynn T.M."/>
            <person name="Oloughlin E.J."/>
            <person name="Locke R.A."/>
            <person name="Weber J.R."/>
            <person name="Egan S.M."/>
            <person name="Mackie R.I."/>
            <person name="Cann I.K."/>
        </authorList>
    </citation>
    <scope>NUCLEOTIDE SEQUENCE [LARGE SCALE GENOMIC DNA]</scope>
    <source>
        <strain evidence="10 11">Z6</strain>
    </source>
</reference>
<comment type="similarity">
    <text evidence="2">Belongs to the ABC-4 integral membrane protein family. LolC/E subfamily.</text>
</comment>
<dbReference type="InterPro" id="IPR025857">
    <property type="entry name" value="MacB_PCD"/>
</dbReference>
<keyword evidence="5 7" id="KW-1133">Transmembrane helix</keyword>
<dbReference type="GO" id="GO:0044874">
    <property type="term" value="P:lipoprotein localization to outer membrane"/>
    <property type="evidence" value="ECO:0007669"/>
    <property type="project" value="TreeGrafter"/>
</dbReference>